<accession>A0A8S5U0N4</accession>
<proteinExistence type="predicted"/>
<dbReference type="Gene3D" id="1.10.10.60">
    <property type="entry name" value="Homeodomain-like"/>
    <property type="match status" value="1"/>
</dbReference>
<evidence type="ECO:0000313" key="1">
    <source>
        <dbReference type="EMBL" id="DAF88032.1"/>
    </source>
</evidence>
<organism evidence="1">
    <name type="scientific">Siphoviridae sp. ctHzJ4</name>
    <dbReference type="NCBI Taxonomy" id="2825426"/>
    <lineage>
        <taxon>Viruses</taxon>
        <taxon>Duplodnaviria</taxon>
        <taxon>Heunggongvirae</taxon>
        <taxon>Uroviricota</taxon>
        <taxon>Caudoviricetes</taxon>
    </lineage>
</organism>
<reference evidence="1" key="1">
    <citation type="journal article" date="2021" name="Proc. Natl. Acad. Sci. U.S.A.">
        <title>A Catalog of Tens of Thousands of Viruses from Human Metagenomes Reveals Hidden Associations with Chronic Diseases.</title>
        <authorList>
            <person name="Tisza M.J."/>
            <person name="Buck C.B."/>
        </authorList>
    </citation>
    <scope>NUCLEOTIDE SEQUENCE</scope>
    <source>
        <strain evidence="1">CtHzJ4</strain>
    </source>
</reference>
<name>A0A8S5U0N4_9CAUD</name>
<protein>
    <submittedName>
        <fullName evidence="1">Terminase small subunit</fullName>
    </submittedName>
</protein>
<dbReference type="EMBL" id="BK015976">
    <property type="protein sequence ID" value="DAF88032.1"/>
    <property type="molecule type" value="Genomic_DNA"/>
</dbReference>
<sequence>MSEKEKRPIGRPTKYKPEYATQAQKLCLLGATDEDMADFFNVEVSTINNWKNEFPEFLESVKKGKMLADANVADRLYQRAMGYEAPDVDIRVVGGEIIQTPLTKYYPPDTPAAIFWLKNRQRGKWSDKSELDVKSSDGSMTPTVRIDAEEYRKIAEDVLRKI</sequence>